<dbReference type="PROSITE" id="PS00198">
    <property type="entry name" value="4FE4S_FER_1"/>
    <property type="match status" value="3"/>
</dbReference>
<dbReference type="PANTHER" id="PTHR43687:SF4">
    <property type="entry name" value="BLR5484 PROTEIN"/>
    <property type="match status" value="1"/>
</dbReference>
<organism evidence="6 7">
    <name type="scientific">Polaromonas jejuensis</name>
    <dbReference type="NCBI Taxonomy" id="457502"/>
    <lineage>
        <taxon>Bacteria</taxon>
        <taxon>Pseudomonadati</taxon>
        <taxon>Pseudomonadota</taxon>
        <taxon>Betaproteobacteria</taxon>
        <taxon>Burkholderiales</taxon>
        <taxon>Comamonadaceae</taxon>
        <taxon>Polaromonas</taxon>
    </lineage>
</organism>
<name>A0ABW0Q981_9BURK</name>
<keyword evidence="2" id="KW-0479">Metal-binding</keyword>
<feature type="domain" description="4Fe-4S ferredoxin-type" evidence="5">
    <location>
        <begin position="221"/>
        <end position="247"/>
    </location>
</feature>
<dbReference type="RefSeq" id="WP_174548534.1">
    <property type="nucleotide sequence ID" value="NZ_JBHSMX010000013.1"/>
</dbReference>
<dbReference type="InterPro" id="IPR017896">
    <property type="entry name" value="4Fe4S_Fe-S-bd"/>
</dbReference>
<keyword evidence="4" id="KW-0411">Iron-sulfur</keyword>
<dbReference type="Pfam" id="PF12838">
    <property type="entry name" value="Fer4_7"/>
    <property type="match status" value="2"/>
</dbReference>
<keyword evidence="1" id="KW-0004">4Fe-4S</keyword>
<evidence type="ECO:0000256" key="2">
    <source>
        <dbReference type="ARBA" id="ARBA00022723"/>
    </source>
</evidence>
<feature type="domain" description="4Fe-4S ferredoxin-type" evidence="5">
    <location>
        <begin position="603"/>
        <end position="634"/>
    </location>
</feature>
<dbReference type="EMBL" id="JBHSMX010000013">
    <property type="protein sequence ID" value="MFC5521111.1"/>
    <property type="molecule type" value="Genomic_DNA"/>
</dbReference>
<evidence type="ECO:0000259" key="5">
    <source>
        <dbReference type="PROSITE" id="PS51379"/>
    </source>
</evidence>
<evidence type="ECO:0000313" key="7">
    <source>
        <dbReference type="Proteomes" id="UP001596084"/>
    </source>
</evidence>
<evidence type="ECO:0000256" key="4">
    <source>
        <dbReference type="ARBA" id="ARBA00023014"/>
    </source>
</evidence>
<dbReference type="Gene3D" id="3.30.70.20">
    <property type="match status" value="3"/>
</dbReference>
<feature type="domain" description="4Fe-4S ferredoxin-type" evidence="5">
    <location>
        <begin position="346"/>
        <end position="375"/>
    </location>
</feature>
<evidence type="ECO:0000256" key="3">
    <source>
        <dbReference type="ARBA" id="ARBA00023004"/>
    </source>
</evidence>
<keyword evidence="3" id="KW-0408">Iron</keyword>
<sequence length="715" mass="75894">MPTLICDCNQTMPLQPKTLGTALNENLTLHSTLCRREAGAFQKAVQSGDDVVVACTQEKRLFAEVGQQTEGATSVVRFVNIRETGGWSKDAASASPKMAALLAVAHLPDPEPVATVTYTSTGRLLIVGPLDQAEQVAELLADTLAVTIFAQGVSSQAQPGFPGQERKYPVISGGGLSLKGWLGAFEAKWEKNNPIDLDLCTRCNACVAVCPEGAIDLSYQIDSEKCTSHRDCVAVCKAAGAIDFNREVQTVTQAFDLVLDLGVKPLVTLHAPPQGYFAVNAAAGLASKGLLATVVKLRDMVGEFEKPRFFAYKQKICAHSRNETVGCNACVDICSAGAIRSEKDRQQIVVSPHLCIGCGACTTVCPTGALTYAYPRASEQGVRFKTLLSTYAKAGGTHPVLLLHSQGSGQQAVEALGRAAQLQKTVRGVPANVIPQALWHTASLGLDLWLSAIAFGAAQVAVLVTDEEAPAYLEGLAEQMRVAQAILNGLGYAGVHFHLLRTPAESGAGMVASLDASLQALGRARPTVPATPARFAVAQEKRSTLEMALDHLIAQAPAALPEAIELPAKGSPFGSLLVNTDSCTLCLSCVSACPASALQDNPERPQLKFIEKNCVQCGLCATTCPEDAITLQPRLLLTPQRKEARVLNETQPYQCIRCGKPFGTLKAIESMLGKLAGHAMFQGAAADRLKMCSDCRVIDIYSADNELKITDIRST</sequence>
<gene>
    <name evidence="6" type="ORF">ACFPP7_09315</name>
</gene>
<comment type="caution">
    <text evidence="6">The sequence shown here is derived from an EMBL/GenBank/DDBJ whole genome shotgun (WGS) entry which is preliminary data.</text>
</comment>
<evidence type="ECO:0000256" key="1">
    <source>
        <dbReference type="ARBA" id="ARBA00022485"/>
    </source>
</evidence>
<dbReference type="SUPFAM" id="SSF54862">
    <property type="entry name" value="4Fe-4S ferredoxins"/>
    <property type="match status" value="1"/>
</dbReference>
<feature type="domain" description="4Fe-4S ferredoxin-type" evidence="5">
    <location>
        <begin position="191"/>
        <end position="220"/>
    </location>
</feature>
<protein>
    <submittedName>
        <fullName evidence="6">4Fe-4S binding protein</fullName>
    </submittedName>
</protein>
<reference evidence="7" key="1">
    <citation type="journal article" date="2019" name="Int. J. Syst. Evol. Microbiol.">
        <title>The Global Catalogue of Microorganisms (GCM) 10K type strain sequencing project: providing services to taxonomists for standard genome sequencing and annotation.</title>
        <authorList>
            <consortium name="The Broad Institute Genomics Platform"/>
            <consortium name="The Broad Institute Genome Sequencing Center for Infectious Disease"/>
            <person name="Wu L."/>
            <person name="Ma J."/>
        </authorList>
    </citation>
    <scope>NUCLEOTIDE SEQUENCE [LARGE SCALE GENOMIC DNA]</scope>
    <source>
        <strain evidence="7">CGMCC 4.7277</strain>
    </source>
</reference>
<dbReference type="InterPro" id="IPR050572">
    <property type="entry name" value="Fe-S_Ferredoxin"/>
</dbReference>
<dbReference type="Proteomes" id="UP001596084">
    <property type="component" value="Unassembled WGS sequence"/>
</dbReference>
<keyword evidence="7" id="KW-1185">Reference proteome</keyword>
<dbReference type="Pfam" id="PF00037">
    <property type="entry name" value="Fer4"/>
    <property type="match status" value="1"/>
</dbReference>
<proteinExistence type="predicted"/>
<feature type="domain" description="4Fe-4S ferredoxin-type" evidence="5">
    <location>
        <begin position="315"/>
        <end position="344"/>
    </location>
</feature>
<evidence type="ECO:0000313" key="6">
    <source>
        <dbReference type="EMBL" id="MFC5521111.1"/>
    </source>
</evidence>
<accession>A0ABW0Q981</accession>
<dbReference type="PROSITE" id="PS51379">
    <property type="entry name" value="4FE4S_FER_2"/>
    <property type="match status" value="6"/>
</dbReference>
<dbReference type="PANTHER" id="PTHR43687">
    <property type="entry name" value="ADENYLYLSULFATE REDUCTASE, BETA SUBUNIT"/>
    <property type="match status" value="1"/>
</dbReference>
<feature type="domain" description="4Fe-4S ferredoxin-type" evidence="5">
    <location>
        <begin position="574"/>
        <end position="599"/>
    </location>
</feature>
<dbReference type="InterPro" id="IPR017900">
    <property type="entry name" value="4Fe4S_Fe_S_CS"/>
</dbReference>